<dbReference type="SUPFAM" id="SSF158446">
    <property type="entry name" value="IVS-encoded protein-like"/>
    <property type="match status" value="1"/>
</dbReference>
<reference evidence="3" key="1">
    <citation type="submission" date="2017-09" db="EMBL/GenBank/DDBJ databases">
        <title>Depth-based differentiation of microbial function through sediment-hosted aquifers and enrichment of novel symbionts in the deep terrestrial subsurface.</title>
        <authorList>
            <person name="Probst A.J."/>
            <person name="Ladd B."/>
            <person name="Jarett J.K."/>
            <person name="Geller-Mcgrath D.E."/>
            <person name="Sieber C.M.K."/>
            <person name="Emerson J.B."/>
            <person name="Anantharaman K."/>
            <person name="Thomas B.C."/>
            <person name="Malmstrom R."/>
            <person name="Stieglmeier M."/>
            <person name="Klingl A."/>
            <person name="Woyke T."/>
            <person name="Ryan C.M."/>
            <person name="Banfield J.F."/>
        </authorList>
    </citation>
    <scope>NUCLEOTIDE SEQUENCE [LARGE SCALE GENOMIC DNA]</scope>
</reference>
<proteinExistence type="predicted"/>
<organism evidence="2 3">
    <name type="scientific">Candidatus Portnoybacteria bacterium CG06_land_8_20_14_3_00_39_12</name>
    <dbReference type="NCBI Taxonomy" id="1974809"/>
    <lineage>
        <taxon>Bacteria</taxon>
        <taxon>Candidatus Portnoyibacteriota</taxon>
    </lineage>
</organism>
<dbReference type="AlphaFoldDB" id="A0A2M7AXB8"/>
<name>A0A2M7AXB8_9BACT</name>
<evidence type="ECO:0000313" key="3">
    <source>
        <dbReference type="Proteomes" id="UP000228775"/>
    </source>
</evidence>
<dbReference type="EMBL" id="PEVY01000034">
    <property type="protein sequence ID" value="PIU75285.1"/>
    <property type="molecule type" value="Genomic_DNA"/>
</dbReference>
<protein>
    <recommendedName>
        <fullName evidence="1">bAvd-like domain-containing protein</fullName>
    </recommendedName>
</protein>
<accession>A0A2M7AXB8</accession>
<sequence length="114" mass="13372">MARYDHTPIFQKAYILTVNVYKATSNFKREYKYTLGEKTKLLCNDLLDLIVVVNSAENKLELLEKLNNKLETLRIHLRLAFDLKAISRGQLGELNRQIEEIGRQIGGWQKWAHR</sequence>
<dbReference type="NCBIfam" id="NF033474">
    <property type="entry name" value="DivGenRetAVD"/>
    <property type="match status" value="1"/>
</dbReference>
<dbReference type="Proteomes" id="UP000228775">
    <property type="component" value="Unassembled WGS sequence"/>
</dbReference>
<dbReference type="Gene3D" id="1.20.1440.60">
    <property type="entry name" value="23S rRNA-intervening sequence"/>
    <property type="match status" value="1"/>
</dbReference>
<feature type="domain" description="bAvd-like" evidence="1">
    <location>
        <begin position="10"/>
        <end position="110"/>
    </location>
</feature>
<dbReference type="InterPro" id="IPR036583">
    <property type="entry name" value="23S_rRNA_IVS_sf"/>
</dbReference>
<dbReference type="CDD" id="cd16376">
    <property type="entry name" value="Avd_like"/>
    <property type="match status" value="1"/>
</dbReference>
<comment type="caution">
    <text evidence="2">The sequence shown here is derived from an EMBL/GenBank/DDBJ whole genome shotgun (WGS) entry which is preliminary data.</text>
</comment>
<dbReference type="Pfam" id="PF22296">
    <property type="entry name" value="bAvd"/>
    <property type="match status" value="1"/>
</dbReference>
<evidence type="ECO:0000259" key="1">
    <source>
        <dbReference type="Pfam" id="PF22296"/>
    </source>
</evidence>
<gene>
    <name evidence="2" type="ORF">COS76_01570</name>
</gene>
<dbReference type="InterPro" id="IPR055360">
    <property type="entry name" value="bAvd"/>
</dbReference>
<evidence type="ECO:0000313" key="2">
    <source>
        <dbReference type="EMBL" id="PIU75285.1"/>
    </source>
</evidence>